<evidence type="ECO:0000313" key="11">
    <source>
        <dbReference type="EMBL" id="CAJ1081528.1"/>
    </source>
</evidence>
<dbReference type="PANTHER" id="PTHR11590">
    <property type="entry name" value="PROTEIN-GLUTAMINE GAMMA-GLUTAMYLTRANSFERASE"/>
    <property type="match status" value="1"/>
</dbReference>
<dbReference type="EC" id="2.3.2.13" evidence="7"/>
<dbReference type="EMBL" id="OY660883">
    <property type="protein sequence ID" value="CAJ1081528.1"/>
    <property type="molecule type" value="Genomic_DNA"/>
</dbReference>
<feature type="domain" description="Transglutaminase-like" evidence="10">
    <location>
        <begin position="358"/>
        <end position="451"/>
    </location>
</feature>
<keyword evidence="4" id="KW-0479">Metal-binding</keyword>
<gene>
    <name evidence="11" type="ORF">XNOV1_A036897</name>
</gene>
<dbReference type="Gene3D" id="3.90.260.10">
    <property type="entry name" value="Transglutaminase-like"/>
    <property type="match status" value="1"/>
</dbReference>
<dbReference type="InterPro" id="IPR038765">
    <property type="entry name" value="Papain-like_cys_pep_sf"/>
</dbReference>
<evidence type="ECO:0000256" key="8">
    <source>
        <dbReference type="PIRSR" id="PIRSR000459-1"/>
    </source>
</evidence>
<dbReference type="Pfam" id="PF00927">
    <property type="entry name" value="Transglut_C"/>
    <property type="match status" value="1"/>
</dbReference>
<dbReference type="SMART" id="SM00460">
    <property type="entry name" value="TGc"/>
    <property type="match status" value="1"/>
</dbReference>
<feature type="active site" evidence="8">
    <location>
        <position position="425"/>
    </location>
</feature>
<dbReference type="InterPro" id="IPR002931">
    <property type="entry name" value="Transglutaminase-like"/>
</dbReference>
<feature type="active site" evidence="8">
    <location>
        <position position="366"/>
    </location>
</feature>
<evidence type="ECO:0000313" key="12">
    <source>
        <dbReference type="Proteomes" id="UP001178508"/>
    </source>
</evidence>
<dbReference type="InterPro" id="IPR013783">
    <property type="entry name" value="Ig-like_fold"/>
</dbReference>
<dbReference type="SUPFAM" id="SSF49309">
    <property type="entry name" value="Transglutaminase, two C-terminal domains"/>
    <property type="match status" value="2"/>
</dbReference>
<dbReference type="SUPFAM" id="SSF81296">
    <property type="entry name" value="E set domains"/>
    <property type="match status" value="1"/>
</dbReference>
<dbReference type="GO" id="GO:0003810">
    <property type="term" value="F:protein-glutamine gamma-glutamyltransferase activity"/>
    <property type="evidence" value="ECO:0007669"/>
    <property type="project" value="UniProtKB-EC"/>
</dbReference>
<sequence length="773" mass="86602">MIFMFLFSLILFYFLFHLSVLLIFSLSLHKPIFFPLCRRSVTSVETAIMSDPARESNSHRGRYTEPVPTSNLVNDGEDFPEFEPFEEEGAEPRSYAPMAGSLAVMGVDMCQEINKPNHYTTAYDNPNLVIRRGQEFLMRITFNRPLGQGDDFQVEFLIGSNPSPSKGTLVAVTFGSRHAGLWAGRILELQGQSVIVGITPTPNAVVGKFRTYVAVVTSNGLLRTRRDARTDLYLLYNAWCPEDAVFVPDESERREYILNDAGVIFQGAVGAVSHRSWMYGQFERGILDACIYILDSSRMPIYNRGNVIQLVRKGSAMLNSQDDNGVLVGNWSDDYSMGRPPTAWTGSVQILLQYANTGVPVCFAQCWVFAGVFNTFLRCLGVPSRVITNFSSAHDNTGNLKTDLIFKTDGTPDRRHTRDSIWNYHCWNEVFITRHDLPPGLSGWQVVDATPQETSDGHYRCGPSSVTAIKEGLLCHPFDSGFVFAEVNSDVVFHKRDRYGTLSPYRVDKTHIGQAVYTKAVGSYAPNDITYTYKYPEGSAEDARTMTRAEEYGCERDHSELDDPQLTVSISSEPVQLSQDVNLTVEFHNQSDEPRTIKAHLAGSVVFYTGVTANHFKDHDFTVVVPARQTERVALKVTAEEYLPHLGSQLCLNFVVTAQADEQSLTAIKVIELLTTTLGMTVSGQPQVQQEMFVTISFTNPYNFALLNAYLAMEGPGLVSYRTRHYSVIEPRASISWKESFIPRLDGPRRLVAVMVCDNLRQVWGEVDVEIKP</sequence>
<reference evidence="11" key="1">
    <citation type="submission" date="2023-08" db="EMBL/GenBank/DDBJ databases">
        <authorList>
            <person name="Alioto T."/>
            <person name="Alioto T."/>
            <person name="Gomez Garrido J."/>
        </authorList>
    </citation>
    <scope>NUCLEOTIDE SEQUENCE</scope>
</reference>
<comment type="similarity">
    <text evidence="2">Belongs to the transglutaminase superfamily. Transglutaminase family.</text>
</comment>
<feature type="active site" evidence="8">
    <location>
        <position position="448"/>
    </location>
</feature>
<dbReference type="FunFam" id="3.90.260.10:FF:000001">
    <property type="entry name" value="Protein-glutamine gamma-glutamyltransferase 2"/>
    <property type="match status" value="1"/>
</dbReference>
<dbReference type="InterPro" id="IPR036985">
    <property type="entry name" value="Transglutaminase-like_sf"/>
</dbReference>
<evidence type="ECO:0000256" key="5">
    <source>
        <dbReference type="ARBA" id="ARBA00022837"/>
    </source>
</evidence>
<evidence type="ECO:0000256" key="3">
    <source>
        <dbReference type="ARBA" id="ARBA00022679"/>
    </source>
</evidence>
<keyword evidence="6" id="KW-0012">Acyltransferase</keyword>
<evidence type="ECO:0000256" key="1">
    <source>
        <dbReference type="ARBA" id="ARBA00001913"/>
    </source>
</evidence>
<keyword evidence="12" id="KW-1185">Reference proteome</keyword>
<dbReference type="SUPFAM" id="SSF54001">
    <property type="entry name" value="Cysteine proteinases"/>
    <property type="match status" value="1"/>
</dbReference>
<dbReference type="InterPro" id="IPR050779">
    <property type="entry name" value="Transglutaminase"/>
</dbReference>
<dbReference type="Pfam" id="PF00868">
    <property type="entry name" value="Transglut_N"/>
    <property type="match status" value="1"/>
</dbReference>
<dbReference type="Proteomes" id="UP001178508">
    <property type="component" value="Chromosome 20"/>
</dbReference>
<evidence type="ECO:0000259" key="10">
    <source>
        <dbReference type="SMART" id="SM00460"/>
    </source>
</evidence>
<dbReference type="InterPro" id="IPR001102">
    <property type="entry name" value="Transglutaminase_N"/>
</dbReference>
<dbReference type="GO" id="GO:0007399">
    <property type="term" value="P:nervous system development"/>
    <property type="evidence" value="ECO:0007669"/>
    <property type="project" value="UniProtKB-ARBA"/>
</dbReference>
<dbReference type="InterPro" id="IPR008958">
    <property type="entry name" value="Transglutaminase_C"/>
</dbReference>
<dbReference type="Pfam" id="PF01841">
    <property type="entry name" value="Transglut_core"/>
    <property type="match status" value="1"/>
</dbReference>
<dbReference type="GO" id="GO:0072378">
    <property type="term" value="P:blood coagulation, fibrin clot formation"/>
    <property type="evidence" value="ECO:0007669"/>
    <property type="project" value="TreeGrafter"/>
</dbReference>
<dbReference type="InterPro" id="IPR023608">
    <property type="entry name" value="Transglutaminase_animal"/>
</dbReference>
<feature type="region of interest" description="Disordered" evidence="9">
    <location>
        <begin position="51"/>
        <end position="70"/>
    </location>
</feature>
<evidence type="ECO:0000256" key="6">
    <source>
        <dbReference type="ARBA" id="ARBA00023315"/>
    </source>
</evidence>
<keyword evidence="3" id="KW-0808">Transferase</keyword>
<keyword evidence="5" id="KW-0106">Calcium</keyword>
<evidence type="ECO:0000256" key="7">
    <source>
        <dbReference type="ARBA" id="ARBA00024222"/>
    </source>
</evidence>
<dbReference type="InterPro" id="IPR036238">
    <property type="entry name" value="Transglutaminase_C_sf"/>
</dbReference>
<protein>
    <recommendedName>
        <fullName evidence="7">protein-glutamine gamma-glutamyltransferase</fullName>
        <ecNumber evidence="7">2.3.2.13</ecNumber>
    </recommendedName>
</protein>
<evidence type="ECO:0000256" key="9">
    <source>
        <dbReference type="SAM" id="MobiDB-lite"/>
    </source>
</evidence>
<evidence type="ECO:0000256" key="2">
    <source>
        <dbReference type="ARBA" id="ARBA00005968"/>
    </source>
</evidence>
<proteinExistence type="inferred from homology"/>
<dbReference type="PANTHER" id="PTHR11590:SF42">
    <property type="entry name" value="COAGULATION FACTOR XIII A CHAIN"/>
    <property type="match status" value="1"/>
</dbReference>
<accession>A0AAV1H6S2</accession>
<comment type="cofactor">
    <cofactor evidence="1">
        <name>Ca(2+)</name>
        <dbReference type="ChEBI" id="CHEBI:29108"/>
    </cofactor>
</comment>
<dbReference type="Gene3D" id="2.60.40.10">
    <property type="entry name" value="Immunoglobulins"/>
    <property type="match status" value="3"/>
</dbReference>
<dbReference type="AlphaFoldDB" id="A0AAV1H6S2"/>
<evidence type="ECO:0000256" key="4">
    <source>
        <dbReference type="ARBA" id="ARBA00022723"/>
    </source>
</evidence>
<dbReference type="InterPro" id="IPR014756">
    <property type="entry name" value="Ig_E-set"/>
</dbReference>
<organism evidence="11 12">
    <name type="scientific">Xyrichtys novacula</name>
    <name type="common">Pearly razorfish</name>
    <name type="synonym">Hemipteronotus novacula</name>
    <dbReference type="NCBI Taxonomy" id="13765"/>
    <lineage>
        <taxon>Eukaryota</taxon>
        <taxon>Metazoa</taxon>
        <taxon>Chordata</taxon>
        <taxon>Craniata</taxon>
        <taxon>Vertebrata</taxon>
        <taxon>Euteleostomi</taxon>
        <taxon>Actinopterygii</taxon>
        <taxon>Neopterygii</taxon>
        <taxon>Teleostei</taxon>
        <taxon>Neoteleostei</taxon>
        <taxon>Acanthomorphata</taxon>
        <taxon>Eupercaria</taxon>
        <taxon>Labriformes</taxon>
        <taxon>Labridae</taxon>
        <taxon>Xyrichtys</taxon>
    </lineage>
</organism>
<name>A0AAV1H6S2_XYRNO</name>
<dbReference type="GO" id="GO:0046872">
    <property type="term" value="F:metal ion binding"/>
    <property type="evidence" value="ECO:0007669"/>
    <property type="project" value="UniProtKB-KW"/>
</dbReference>
<dbReference type="PIRSF" id="PIRSF000459">
    <property type="entry name" value="TGM_EBP42"/>
    <property type="match status" value="1"/>
</dbReference>